<keyword evidence="1" id="KW-1133">Transmembrane helix</keyword>
<sequence length="171" mass="18671">MFSIESSGIYVGDNMVIHLAGKAKKIQPYTCKECINKGVINGEIAKICIYCFLAGKKLKVYEYGVSYFEHKFKKNGTCCIRAARPPHEVLASAAHLLEHGGFGSYNLLSNNCEDFAVHCKTGFAESKQIMGHIKRLTFIFPVVGAIATVPLAAAYAVSKGITASKRHHSLT</sequence>
<keyword evidence="1" id="KW-0812">Transmembrane</keyword>
<name>A0A6A3CSL6_HIBSY</name>
<dbReference type="Gene3D" id="3.90.1720.10">
    <property type="entry name" value="endopeptidase domain like (from Nostoc punctiforme)"/>
    <property type="match status" value="1"/>
</dbReference>
<comment type="caution">
    <text evidence="4">The sequence shown here is derived from an EMBL/GenBank/DDBJ whole genome shotgun (WGS) entry which is preliminary data.</text>
</comment>
<dbReference type="EMBL" id="VEPZ02000194">
    <property type="protein sequence ID" value="KAE8731566.1"/>
    <property type="molecule type" value="Genomic_DNA"/>
</dbReference>
<protein>
    <recommendedName>
        <fullName evidence="2">LRAT domain-containing protein</fullName>
    </recommendedName>
</protein>
<dbReference type="InterPro" id="IPR007053">
    <property type="entry name" value="LRAT_dom"/>
</dbReference>
<dbReference type="PANTHER" id="PTHR46137">
    <property type="entry name" value="OS05G0310600 PROTEIN"/>
    <property type="match status" value="1"/>
</dbReference>
<evidence type="ECO:0000259" key="2">
    <source>
        <dbReference type="PROSITE" id="PS51934"/>
    </source>
</evidence>
<dbReference type="Proteomes" id="UP000436088">
    <property type="component" value="Unassembled WGS sequence"/>
</dbReference>
<organism evidence="4 5">
    <name type="scientific">Hibiscus syriacus</name>
    <name type="common">Rose of Sharon</name>
    <dbReference type="NCBI Taxonomy" id="106335"/>
    <lineage>
        <taxon>Eukaryota</taxon>
        <taxon>Viridiplantae</taxon>
        <taxon>Streptophyta</taxon>
        <taxon>Embryophyta</taxon>
        <taxon>Tracheophyta</taxon>
        <taxon>Spermatophyta</taxon>
        <taxon>Magnoliopsida</taxon>
        <taxon>eudicotyledons</taxon>
        <taxon>Gunneridae</taxon>
        <taxon>Pentapetalae</taxon>
        <taxon>rosids</taxon>
        <taxon>malvids</taxon>
        <taxon>Malvales</taxon>
        <taxon>Malvaceae</taxon>
        <taxon>Malvoideae</taxon>
        <taxon>Hibiscus</taxon>
    </lineage>
</organism>
<dbReference type="AlphaFoldDB" id="A0A6A3CSL6"/>
<evidence type="ECO:0000256" key="1">
    <source>
        <dbReference type="SAM" id="Phobius"/>
    </source>
</evidence>
<feature type="transmembrane region" description="Helical" evidence="1">
    <location>
        <begin position="136"/>
        <end position="157"/>
    </location>
</feature>
<evidence type="ECO:0000313" key="5">
    <source>
        <dbReference type="Proteomes" id="UP000436088"/>
    </source>
</evidence>
<keyword evidence="1" id="KW-0472">Membrane</keyword>
<reference evidence="4 5" key="1">
    <citation type="submission" date="2019-09" db="EMBL/GenBank/DDBJ databases">
        <title>Draft genome information of white flower Hibiscus syriacus.</title>
        <authorList>
            <person name="Kim Y.-M."/>
        </authorList>
    </citation>
    <scope>NUCLEOTIDE SEQUENCE [LARGE SCALE GENOMIC DNA]</scope>
    <source>
        <strain evidence="5">cv. Baekdansim</strain>
        <strain evidence="4">YM2019G1</strain>
        <tissue evidence="4">Leaf</tissue>
    </source>
</reference>
<evidence type="ECO:0000313" key="3">
    <source>
        <dbReference type="EMBL" id="KAE8731566.1"/>
    </source>
</evidence>
<gene>
    <name evidence="3" type="ORF">F3Y22_tig00002799pilonHSYRG00206</name>
    <name evidence="4" type="ORF">F3Y22_tig00002799pilonHSYRG00208</name>
</gene>
<feature type="domain" description="LRAT" evidence="2">
    <location>
        <begin position="1"/>
        <end position="128"/>
    </location>
</feature>
<proteinExistence type="predicted"/>
<dbReference type="Pfam" id="PF04970">
    <property type="entry name" value="LRAT"/>
    <property type="match status" value="1"/>
</dbReference>
<accession>A0A6A3CSL6</accession>
<dbReference type="EMBL" id="VEPZ02000194">
    <property type="protein sequence ID" value="KAE8731567.1"/>
    <property type="molecule type" value="Genomic_DNA"/>
</dbReference>
<dbReference type="PANTHER" id="PTHR46137:SF1">
    <property type="entry name" value="LRAT DOMAIN-CONTAINING PROTEIN"/>
    <property type="match status" value="1"/>
</dbReference>
<dbReference type="PROSITE" id="PS51934">
    <property type="entry name" value="LRAT"/>
    <property type="match status" value="1"/>
</dbReference>
<keyword evidence="5" id="KW-1185">Reference proteome</keyword>
<evidence type="ECO:0000313" key="4">
    <source>
        <dbReference type="EMBL" id="KAE8731567.1"/>
    </source>
</evidence>